<dbReference type="Pfam" id="PF00583">
    <property type="entry name" value="Acetyltransf_1"/>
    <property type="match status" value="1"/>
</dbReference>
<evidence type="ECO:0000256" key="1">
    <source>
        <dbReference type="ARBA" id="ARBA00022679"/>
    </source>
</evidence>
<dbReference type="InterPro" id="IPR050769">
    <property type="entry name" value="NAT_camello-type"/>
</dbReference>
<evidence type="ECO:0000313" key="4">
    <source>
        <dbReference type="Proteomes" id="UP000198571"/>
    </source>
</evidence>
<sequence length="150" mass="16837">MIIRKLNNAENPPMGLLLTADPSRVLVEEYLEKGDCFVAEKNREVIGVYVLLPLKYDNAEIKNIAVSSKDQGKGIGKKLVKHAIEEARKRGFNTIEIGTGNSSLGQLALYQKCGFRISEIEKDFFTENYSEEIVENGIVCKDMIRLSLKL</sequence>
<dbReference type="GO" id="GO:0008080">
    <property type="term" value="F:N-acetyltransferase activity"/>
    <property type="evidence" value="ECO:0007669"/>
    <property type="project" value="InterPro"/>
</dbReference>
<dbReference type="AlphaFoldDB" id="A0A1H9QAP8"/>
<keyword evidence="1 3" id="KW-0808">Transferase</keyword>
<organism evidence="3 4">
    <name type="scientific">Salipaludibacillus aurantiacus</name>
    <dbReference type="NCBI Taxonomy" id="1601833"/>
    <lineage>
        <taxon>Bacteria</taxon>
        <taxon>Bacillati</taxon>
        <taxon>Bacillota</taxon>
        <taxon>Bacilli</taxon>
        <taxon>Bacillales</taxon>
        <taxon>Bacillaceae</taxon>
    </lineage>
</organism>
<gene>
    <name evidence="3" type="ORF">SAMN05518684_102118</name>
</gene>
<dbReference type="PROSITE" id="PS51186">
    <property type="entry name" value="GNAT"/>
    <property type="match status" value="1"/>
</dbReference>
<evidence type="ECO:0000313" key="3">
    <source>
        <dbReference type="EMBL" id="SER57524.1"/>
    </source>
</evidence>
<dbReference type="PANTHER" id="PTHR13947">
    <property type="entry name" value="GNAT FAMILY N-ACETYLTRANSFERASE"/>
    <property type="match status" value="1"/>
</dbReference>
<dbReference type="PANTHER" id="PTHR13947:SF37">
    <property type="entry name" value="LD18367P"/>
    <property type="match status" value="1"/>
</dbReference>
<dbReference type="RefSeq" id="WP_093047455.1">
    <property type="nucleotide sequence ID" value="NZ_FOGT01000002.1"/>
</dbReference>
<feature type="domain" description="N-acetyltransferase" evidence="2">
    <location>
        <begin position="1"/>
        <end position="150"/>
    </location>
</feature>
<dbReference type="SUPFAM" id="SSF55729">
    <property type="entry name" value="Acyl-CoA N-acyltransferases (Nat)"/>
    <property type="match status" value="1"/>
</dbReference>
<evidence type="ECO:0000259" key="2">
    <source>
        <dbReference type="PROSITE" id="PS51186"/>
    </source>
</evidence>
<dbReference type="Proteomes" id="UP000198571">
    <property type="component" value="Unassembled WGS sequence"/>
</dbReference>
<keyword evidence="4" id="KW-1185">Reference proteome</keyword>
<dbReference type="InterPro" id="IPR016181">
    <property type="entry name" value="Acyl_CoA_acyltransferase"/>
</dbReference>
<reference evidence="4" key="1">
    <citation type="submission" date="2016-10" db="EMBL/GenBank/DDBJ databases">
        <authorList>
            <person name="Varghese N."/>
            <person name="Submissions S."/>
        </authorList>
    </citation>
    <scope>NUCLEOTIDE SEQUENCE [LARGE SCALE GENOMIC DNA]</scope>
    <source>
        <strain evidence="4">S9</strain>
    </source>
</reference>
<dbReference type="STRING" id="1601833.SAMN05518684_102118"/>
<dbReference type="Gene3D" id="3.40.630.30">
    <property type="match status" value="1"/>
</dbReference>
<dbReference type="EMBL" id="FOGT01000002">
    <property type="protein sequence ID" value="SER57524.1"/>
    <property type="molecule type" value="Genomic_DNA"/>
</dbReference>
<protein>
    <submittedName>
        <fullName evidence="3">Acetyltransferase (GNAT) family protein</fullName>
    </submittedName>
</protein>
<proteinExistence type="predicted"/>
<dbReference type="CDD" id="cd04301">
    <property type="entry name" value="NAT_SF"/>
    <property type="match status" value="1"/>
</dbReference>
<accession>A0A1H9QAP8</accession>
<name>A0A1H9QAP8_9BACI</name>
<dbReference type="InterPro" id="IPR000182">
    <property type="entry name" value="GNAT_dom"/>
</dbReference>
<dbReference type="OrthoDB" id="162775at2"/>